<comment type="caution">
    <text evidence="3">The sequence shown here is derived from an EMBL/GenBank/DDBJ whole genome shotgun (WGS) entry which is preliminary data.</text>
</comment>
<accession>A0ABS1JEK6</accession>
<dbReference type="Proteomes" id="UP000602284">
    <property type="component" value="Unassembled WGS sequence"/>
</dbReference>
<dbReference type="PRINTS" id="PR00081">
    <property type="entry name" value="GDHRDH"/>
</dbReference>
<reference evidence="3 4" key="1">
    <citation type="submission" date="2021-01" db="EMBL/GenBank/DDBJ databases">
        <title>Tumebacillus sp. strain ITR2 16S ribosomal RNA gene Genome sequencing and assembly.</title>
        <authorList>
            <person name="Kang M."/>
        </authorList>
    </citation>
    <scope>NUCLEOTIDE SEQUENCE [LARGE SCALE GENOMIC DNA]</scope>
    <source>
        <strain evidence="3 4">ITR2</strain>
    </source>
</reference>
<dbReference type="PROSITE" id="PS00061">
    <property type="entry name" value="ADH_SHORT"/>
    <property type="match status" value="1"/>
</dbReference>
<evidence type="ECO:0000256" key="2">
    <source>
        <dbReference type="ARBA" id="ARBA00023002"/>
    </source>
</evidence>
<sequence length="252" mass="27402">MQAKIALITGAGRGIGHGVAHTYAASGYTVVVVDVEGEMAEKTISEIQAAYPEVGANSMAAQVDVRRPEEIAALFQQVGERYGRLDVLINNAGISRWKSPYDLRVEEWDDVLNTNLRSSFLCAREAARLMKEQGSGGKIINMASTRALQSEPNTEAYAASKGGLLALTHALAVSLGPDRIHVNCISPGWIQTTDYDQLRPEDHTQHPSGRVGTPEDIGRACLFLTDERNDFITGVNLVVDGGMTRKMIYLED</sequence>
<dbReference type="InterPro" id="IPR020904">
    <property type="entry name" value="Sc_DH/Rdtase_CS"/>
</dbReference>
<evidence type="ECO:0000256" key="1">
    <source>
        <dbReference type="ARBA" id="ARBA00006484"/>
    </source>
</evidence>
<dbReference type="PRINTS" id="PR00080">
    <property type="entry name" value="SDRFAMILY"/>
</dbReference>
<dbReference type="InterPro" id="IPR036291">
    <property type="entry name" value="NAD(P)-bd_dom_sf"/>
</dbReference>
<proteinExistence type="inferred from homology"/>
<evidence type="ECO:0000313" key="4">
    <source>
        <dbReference type="Proteomes" id="UP000602284"/>
    </source>
</evidence>
<dbReference type="RefSeq" id="WP_201637591.1">
    <property type="nucleotide sequence ID" value="NZ_JAEQNB010000006.1"/>
</dbReference>
<dbReference type="NCBIfam" id="NF005559">
    <property type="entry name" value="PRK07231.1"/>
    <property type="match status" value="1"/>
</dbReference>
<evidence type="ECO:0000313" key="3">
    <source>
        <dbReference type="EMBL" id="MBL0388635.1"/>
    </source>
</evidence>
<dbReference type="EMBL" id="JAEQNB010000006">
    <property type="protein sequence ID" value="MBL0388635.1"/>
    <property type="molecule type" value="Genomic_DNA"/>
</dbReference>
<dbReference type="PANTHER" id="PTHR42760">
    <property type="entry name" value="SHORT-CHAIN DEHYDROGENASES/REDUCTASES FAMILY MEMBER"/>
    <property type="match status" value="1"/>
</dbReference>
<gene>
    <name evidence="3" type="ORF">JJB07_18680</name>
</gene>
<dbReference type="InterPro" id="IPR002347">
    <property type="entry name" value="SDR_fam"/>
</dbReference>
<keyword evidence="2" id="KW-0560">Oxidoreductase</keyword>
<protein>
    <submittedName>
        <fullName evidence="3">SDR family oxidoreductase</fullName>
    </submittedName>
</protein>
<dbReference type="SUPFAM" id="SSF51735">
    <property type="entry name" value="NAD(P)-binding Rossmann-fold domains"/>
    <property type="match status" value="1"/>
</dbReference>
<comment type="similarity">
    <text evidence="1">Belongs to the short-chain dehydrogenases/reductases (SDR) family.</text>
</comment>
<keyword evidence="4" id="KW-1185">Reference proteome</keyword>
<dbReference type="PANTHER" id="PTHR42760:SF115">
    <property type="entry name" value="3-OXOACYL-[ACYL-CARRIER-PROTEIN] REDUCTASE FABG"/>
    <property type="match status" value="1"/>
</dbReference>
<organism evidence="3 4">
    <name type="scientific">Tumebacillus amylolyticus</name>
    <dbReference type="NCBI Taxonomy" id="2801339"/>
    <lineage>
        <taxon>Bacteria</taxon>
        <taxon>Bacillati</taxon>
        <taxon>Bacillota</taxon>
        <taxon>Bacilli</taxon>
        <taxon>Bacillales</taxon>
        <taxon>Alicyclobacillaceae</taxon>
        <taxon>Tumebacillus</taxon>
    </lineage>
</organism>
<dbReference type="Gene3D" id="3.40.50.720">
    <property type="entry name" value="NAD(P)-binding Rossmann-like Domain"/>
    <property type="match status" value="1"/>
</dbReference>
<name>A0ABS1JEK6_9BACL</name>
<dbReference type="Pfam" id="PF13561">
    <property type="entry name" value="adh_short_C2"/>
    <property type="match status" value="1"/>
</dbReference>